<feature type="compositionally biased region" description="Basic and acidic residues" evidence="2">
    <location>
        <begin position="374"/>
        <end position="384"/>
    </location>
</feature>
<reference evidence="3" key="1">
    <citation type="submission" date="2020-10" db="EMBL/GenBank/DDBJ databases">
        <authorList>
            <person name="Gilroy R."/>
        </authorList>
    </citation>
    <scope>NUCLEOTIDE SEQUENCE</scope>
    <source>
        <strain evidence="3">6276</strain>
    </source>
</reference>
<feature type="coiled-coil region" evidence="1">
    <location>
        <begin position="175"/>
        <end position="202"/>
    </location>
</feature>
<proteinExistence type="predicted"/>
<protein>
    <submittedName>
        <fullName evidence="3">Uncharacterized protein</fullName>
    </submittedName>
</protein>
<dbReference type="Proteomes" id="UP000823928">
    <property type="component" value="Unassembled WGS sequence"/>
</dbReference>
<feature type="region of interest" description="Disordered" evidence="2">
    <location>
        <begin position="947"/>
        <end position="973"/>
    </location>
</feature>
<feature type="compositionally biased region" description="Polar residues" evidence="2">
    <location>
        <begin position="752"/>
        <end position="761"/>
    </location>
</feature>
<evidence type="ECO:0000313" key="4">
    <source>
        <dbReference type="Proteomes" id="UP000823928"/>
    </source>
</evidence>
<reference evidence="3" key="2">
    <citation type="journal article" date="2021" name="PeerJ">
        <title>Extensive microbial diversity within the chicken gut microbiome revealed by metagenomics and culture.</title>
        <authorList>
            <person name="Gilroy R."/>
            <person name="Ravi A."/>
            <person name="Getino M."/>
            <person name="Pursley I."/>
            <person name="Horton D.L."/>
            <person name="Alikhan N.F."/>
            <person name="Baker D."/>
            <person name="Gharbi K."/>
            <person name="Hall N."/>
            <person name="Watson M."/>
            <person name="Adriaenssens E.M."/>
            <person name="Foster-Nyarko E."/>
            <person name="Jarju S."/>
            <person name="Secka A."/>
            <person name="Antonio M."/>
            <person name="Oren A."/>
            <person name="Chaudhuri R.R."/>
            <person name="La Ragione R."/>
            <person name="Hildebrand F."/>
            <person name="Pallen M.J."/>
        </authorList>
    </citation>
    <scope>NUCLEOTIDE SEQUENCE</scope>
    <source>
        <strain evidence="3">6276</strain>
    </source>
</reference>
<sequence length="1145" mass="126126">MLEGISQIKDKVHSSKYEQGGKRYDVDAIVAELKKDDKFKKFSEGELYDYAYGLIANHNAHTIKGDLQSMGFVTGKPQDPFWSQYTYEEILNMVNDGVVVPQEFIDWAYTMQDSDTTAYQIEDSSEDSNTYENLSAETGNIDQSDIQKRAQAFASKAQSQEQLINNKVEETKPLLNSVQAEKNDLEKSQKSALEKVDSMTNEWKSLDRKFKNGDELTDAEQRRYKELGLLLNDQNNNLILQTKKVSSDIEELMNQIENIDMLLDINEKINAEIEDVGTRMSWFEGNKKHIILPASSGNQVTGLSAAFYTAAMGNNLAFNTGLTGINLFFSNMEVENQQGLNLSIANETQEQINIANNAAKKRDDNLAYTTNKQAENRGNDKKTEDEDNKQNPQNNVNNPDKEKPSKVQTVQNALLPEENKKSESQDQVDSETGNITGFAAVVNESSRVEVKTNAQLQSKVSENINNAAVVTTPESNANTSAVDSAQTTEAAESAETTEASSASATTETAENTQSSVETEDPLKAETSQYVSECASRNNAMAQAEQQIQSKIEEVKNIKNNQKQEDAKINDELSKSISEYEKLAQKVQNGESLTEGEQKRVKTLEKAINATNGTLITAMKDKVTALTGFSSELRNYIQATIDNQEYGEQAIAKGKEYAKATLGDKSYLQNIFFWFAFLSKEEQYDMLYGKAGESLGRDAIDNGELLVDNAVASNQRLSKSLPLAGFAMNYAQELNTKVSETNQKVTSIKKDLSNSVQGNSAPTDKASQKDNSTKSKEKEDLDQNDAQDIKTRGNKIKQEGKETKREGDEAKREKTKTDKDSKKEVNNLKKTAANIAKLNAENKELNLSIEAMNNEAEILNSEVEAASVEQSTVAPQNTQSVGFNNNANTATMALNSSSNQSVTDVSPKIERLQAIATQSEYSSNKININNKSITVMNKSSSKRVKQLQKTTEKRHKYYENRSRKAEETEQENSKFQEKVNSSAKIFTGIMATGLALMVIPWTHAIGEFMFHTGAYGTSACYLTNSAIYAANGNLKAALINFGAAGLSFLGAGAAAATAMGAVSQIAAQAGTKAAVAAAVTLAAVEAGAVALQKAADKPFQNSDENVKENKKGRRLVSYQEKRSRQSKMDKIDHTKKVLMSRGQKKR</sequence>
<gene>
    <name evidence="3" type="ORF">IAC10_14725</name>
</gene>
<feature type="region of interest" description="Disordered" evidence="2">
    <location>
        <begin position="1098"/>
        <end position="1145"/>
    </location>
</feature>
<feature type="compositionally biased region" description="Low complexity" evidence="2">
    <location>
        <begin position="484"/>
        <end position="515"/>
    </location>
</feature>
<feature type="region of interest" description="Disordered" evidence="2">
    <location>
        <begin position="370"/>
        <end position="408"/>
    </location>
</feature>
<feature type="coiled-coil region" evidence="1">
    <location>
        <begin position="540"/>
        <end position="571"/>
    </location>
</feature>
<evidence type="ECO:0000256" key="2">
    <source>
        <dbReference type="SAM" id="MobiDB-lite"/>
    </source>
</evidence>
<name>A0A9D1F1H8_9BACT</name>
<feature type="compositionally biased region" description="Polar residues" evidence="2">
    <location>
        <begin position="471"/>
        <end position="483"/>
    </location>
</feature>
<dbReference type="PANTHER" id="PTHR23159:SF31">
    <property type="entry name" value="CENTROSOME-ASSOCIATED PROTEIN CEP250 ISOFORM X1"/>
    <property type="match status" value="1"/>
</dbReference>
<feature type="compositionally biased region" description="Basic and acidic residues" evidence="2">
    <location>
        <begin position="765"/>
        <end position="822"/>
    </location>
</feature>
<feature type="region of interest" description="Disordered" evidence="2">
    <location>
        <begin position="471"/>
        <end position="526"/>
    </location>
</feature>
<accession>A0A9D1F1H8</accession>
<dbReference type="AlphaFoldDB" id="A0A9D1F1H8"/>
<keyword evidence="1" id="KW-0175">Coiled coil</keyword>
<feature type="compositionally biased region" description="Basic residues" evidence="2">
    <location>
        <begin position="1135"/>
        <end position="1145"/>
    </location>
</feature>
<dbReference type="EMBL" id="DVIU01000301">
    <property type="protein sequence ID" value="HIS37855.1"/>
    <property type="molecule type" value="Genomic_DNA"/>
</dbReference>
<feature type="compositionally biased region" description="Basic and acidic residues" evidence="2">
    <location>
        <begin position="956"/>
        <end position="973"/>
    </location>
</feature>
<comment type="caution">
    <text evidence="3">The sequence shown here is derived from an EMBL/GenBank/DDBJ whole genome shotgun (WGS) entry which is preliminary data.</text>
</comment>
<feature type="compositionally biased region" description="Basic and acidic residues" evidence="2">
    <location>
        <begin position="1118"/>
        <end position="1134"/>
    </location>
</feature>
<organism evidence="3 4">
    <name type="scientific">Candidatus Scatousia excrementigallinarum</name>
    <dbReference type="NCBI Taxonomy" id="2840935"/>
    <lineage>
        <taxon>Bacteria</taxon>
        <taxon>Candidatus Scatousia</taxon>
    </lineage>
</organism>
<evidence type="ECO:0000313" key="3">
    <source>
        <dbReference type="EMBL" id="HIS37855.1"/>
    </source>
</evidence>
<feature type="region of interest" description="Disordered" evidence="2">
    <location>
        <begin position="747"/>
        <end position="822"/>
    </location>
</feature>
<evidence type="ECO:0000256" key="1">
    <source>
        <dbReference type="SAM" id="Coils"/>
    </source>
</evidence>
<dbReference type="PANTHER" id="PTHR23159">
    <property type="entry name" value="CENTROSOMAL PROTEIN 2"/>
    <property type="match status" value="1"/>
</dbReference>